<dbReference type="CDD" id="cd17546">
    <property type="entry name" value="REC_hyHK_CKI1_RcsC-like"/>
    <property type="match status" value="1"/>
</dbReference>
<accession>A0A832DJ94</accession>
<comment type="catalytic activity">
    <reaction evidence="1">
        <text>ATP + protein L-histidine = ADP + protein N-phospho-L-histidine.</text>
        <dbReference type="EC" id="2.7.13.3"/>
    </reaction>
</comment>
<reference evidence="8" key="1">
    <citation type="journal article" date="2020" name="mSystems">
        <title>Genome- and Community-Level Interaction Insights into Carbon Utilization and Element Cycling Functions of Hydrothermarchaeota in Hydrothermal Sediment.</title>
        <authorList>
            <person name="Zhou Z."/>
            <person name="Liu Y."/>
            <person name="Xu W."/>
            <person name="Pan J."/>
            <person name="Luo Z.H."/>
            <person name="Li M."/>
        </authorList>
    </citation>
    <scope>NUCLEOTIDE SEQUENCE [LARGE SCALE GENOMIC DNA]</scope>
    <source>
        <strain evidence="8">SpSt-500</strain>
    </source>
</reference>
<dbReference type="SMART" id="SM00448">
    <property type="entry name" value="REC"/>
    <property type="match status" value="1"/>
</dbReference>
<dbReference type="Pfam" id="PF00989">
    <property type="entry name" value="PAS"/>
    <property type="match status" value="1"/>
</dbReference>
<dbReference type="InterPro" id="IPR000014">
    <property type="entry name" value="PAS"/>
</dbReference>
<keyword evidence="3 4" id="KW-0597">Phosphoprotein</keyword>
<dbReference type="SUPFAM" id="SSF52172">
    <property type="entry name" value="CheY-like"/>
    <property type="match status" value="1"/>
</dbReference>
<dbReference type="GO" id="GO:0006355">
    <property type="term" value="P:regulation of DNA-templated transcription"/>
    <property type="evidence" value="ECO:0007669"/>
    <property type="project" value="InterPro"/>
</dbReference>
<dbReference type="Gene3D" id="1.10.287.130">
    <property type="match status" value="1"/>
</dbReference>
<protein>
    <recommendedName>
        <fullName evidence="2">histidine kinase</fullName>
        <ecNumber evidence="2">2.7.13.3</ecNumber>
    </recommendedName>
</protein>
<dbReference type="Pfam" id="PF00072">
    <property type="entry name" value="Response_reg"/>
    <property type="match status" value="1"/>
</dbReference>
<dbReference type="InterPro" id="IPR003661">
    <property type="entry name" value="HisK_dim/P_dom"/>
</dbReference>
<dbReference type="Gene3D" id="3.30.450.20">
    <property type="entry name" value="PAS domain"/>
    <property type="match status" value="3"/>
</dbReference>
<dbReference type="PANTHER" id="PTHR43547">
    <property type="entry name" value="TWO-COMPONENT HISTIDINE KINASE"/>
    <property type="match status" value="1"/>
</dbReference>
<dbReference type="InterPro" id="IPR036097">
    <property type="entry name" value="HisK_dim/P_sf"/>
</dbReference>
<dbReference type="InterPro" id="IPR011006">
    <property type="entry name" value="CheY-like_superfamily"/>
</dbReference>
<dbReference type="AlphaFoldDB" id="A0A832DJ94"/>
<sequence length="1142" mass="130623">MDKRQSNISELLNPVIEALPEPAIVLNFDLKLILFNQAYLNLTSQNQSIEPTALFDEKTLDELKKKFLSLRENNQIQKITTVGLFSSDSSIKSILTINRIQFEEEEYFLVIISKEENLINDYSNVSILVKDELKNYLDEELIEFFNEMSSLLPLTLILKNRIKKILDARSEIICLKDEKGRIILPNSAYEKTVGVNLDEPANRATDLLVYPYQFNLLRSACEYLKLTRKAIVINGLNFTSEEVKGKSLILLPITDKQGKFYYSATIIFKTNVLDNQNHLIFGKIFSEVPLPILILSKDGIIQHANEEFIKLAGEKLNDLLNSHIQQIFPFLLTENLSSFSESELKEEQIQIDESFNPVDLDFAKYFLKVKKHFDSQGKLESLILLFYPVEKVDDLEQLIKHRGRMFDILIQKNPEPIFIYDKENLKFLEVNEAALMLYGYSRDEFLQLDLTDLYSPEDIQTLLDSFSDSELDKKFSRPFKHRRKDGSTVFVEISRSEFKFNDKDAHFTIVRDVTDKVESEKQFKVFKSVFDSTSDPVFGTDSMGFIKFLNKAAIEKLGYDEKDLIDSSFVSLTKDDERGLLNSTIFQSSNKQPINLNITVKKANSELIETELVATPVLDINQEIESFTIVLKMPSVSEVANEPKEIVKEIIKEVIVEKPIKAGKKTEIPESSFLSGVFHELLTPLNVIFGFSQEIIDSLSNPTPEQQEAAEIINQNRIKLLDTMNSVVEYSEIIQNKAPIKISELPITELIDRIDKQINELVGMNDIQFGYGKISSSLSFETDKDKFERMISGLIKVIARISREKKIYFSAFSLDNNSFMISLSDQYGSISPYLSGTLEKLFSENRDPKDLGAPKLTTHLTKFFIDLLGGQFVKQINFAGRTECGFVFPIKLTEKQLVEQQELFPTDKSFEPQTEKISEEEKHFAETQKEMEKESEPSEIAENVSETEEEFQPVTPVSEILTSQLPETEKIEKPAIEEDELTEISKELDKDLEEVTETMKVSTDVVKQKEPTPPTLDLSKLNCLYIEDQVDSQILFKVQLKGLKDIQFAPSFEDALPLLDKYSFDFIVIDINLQGEYNGLDALKLIHKMPGYEKTPIVAVTAYVLPGDKEKFIAAGFDDFIAKPIFREKMIDSLQKIFLSKS</sequence>
<proteinExistence type="predicted"/>
<dbReference type="Gene3D" id="3.40.50.2300">
    <property type="match status" value="1"/>
</dbReference>
<feature type="region of interest" description="Disordered" evidence="5">
    <location>
        <begin position="903"/>
        <end position="973"/>
    </location>
</feature>
<comment type="caution">
    <text evidence="8">The sequence shown here is derived from an EMBL/GenBank/DDBJ whole genome shotgun (WGS) entry which is preliminary data.</text>
</comment>
<evidence type="ECO:0000313" key="8">
    <source>
        <dbReference type="EMBL" id="HGT48467.1"/>
    </source>
</evidence>
<evidence type="ECO:0000256" key="5">
    <source>
        <dbReference type="SAM" id="MobiDB-lite"/>
    </source>
</evidence>
<dbReference type="EMBL" id="DSVI01000018">
    <property type="protein sequence ID" value="HGT48467.1"/>
    <property type="molecule type" value="Genomic_DNA"/>
</dbReference>
<evidence type="ECO:0000256" key="3">
    <source>
        <dbReference type="ARBA" id="ARBA00022553"/>
    </source>
</evidence>
<dbReference type="PROSITE" id="PS50110">
    <property type="entry name" value="RESPONSE_REGULATORY"/>
    <property type="match status" value="1"/>
</dbReference>
<organism evidence="8">
    <name type="scientific">Ignavibacterium album</name>
    <dbReference type="NCBI Taxonomy" id="591197"/>
    <lineage>
        <taxon>Bacteria</taxon>
        <taxon>Pseudomonadati</taxon>
        <taxon>Ignavibacteriota</taxon>
        <taxon>Ignavibacteria</taxon>
        <taxon>Ignavibacteriales</taxon>
        <taxon>Ignavibacteriaceae</taxon>
        <taxon>Ignavibacterium</taxon>
    </lineage>
</organism>
<dbReference type="CDD" id="cd00130">
    <property type="entry name" value="PAS"/>
    <property type="match status" value="2"/>
</dbReference>
<name>A0A832DJ94_9BACT</name>
<gene>
    <name evidence="8" type="ORF">ENS56_10555</name>
</gene>
<evidence type="ECO:0000259" key="6">
    <source>
        <dbReference type="PROSITE" id="PS50110"/>
    </source>
</evidence>
<dbReference type="InterPro" id="IPR013767">
    <property type="entry name" value="PAS_fold"/>
</dbReference>
<feature type="modified residue" description="4-aspartylphosphate" evidence="4">
    <location>
        <position position="1070"/>
    </location>
</feature>
<dbReference type="SMART" id="SM00091">
    <property type="entry name" value="PAS"/>
    <property type="match status" value="5"/>
</dbReference>
<evidence type="ECO:0000256" key="2">
    <source>
        <dbReference type="ARBA" id="ARBA00012438"/>
    </source>
</evidence>
<dbReference type="CDD" id="cd00082">
    <property type="entry name" value="HisKA"/>
    <property type="match status" value="1"/>
</dbReference>
<feature type="compositionally biased region" description="Basic and acidic residues" evidence="5">
    <location>
        <begin position="908"/>
        <end position="936"/>
    </location>
</feature>
<dbReference type="InterPro" id="IPR001789">
    <property type="entry name" value="Sig_transdc_resp-reg_receiver"/>
</dbReference>
<evidence type="ECO:0000256" key="1">
    <source>
        <dbReference type="ARBA" id="ARBA00000085"/>
    </source>
</evidence>
<evidence type="ECO:0000259" key="7">
    <source>
        <dbReference type="PROSITE" id="PS50112"/>
    </source>
</evidence>
<feature type="domain" description="PAS" evidence="7">
    <location>
        <begin position="402"/>
        <end position="474"/>
    </location>
</feature>
<dbReference type="SUPFAM" id="SSF47384">
    <property type="entry name" value="Homodimeric domain of signal transducing histidine kinase"/>
    <property type="match status" value="1"/>
</dbReference>
<feature type="domain" description="Response regulatory" evidence="6">
    <location>
        <begin position="1022"/>
        <end position="1138"/>
    </location>
</feature>
<dbReference type="PANTHER" id="PTHR43547:SF2">
    <property type="entry name" value="HYBRID SIGNAL TRANSDUCTION HISTIDINE KINASE C"/>
    <property type="match status" value="1"/>
</dbReference>
<dbReference type="Pfam" id="PF13426">
    <property type="entry name" value="PAS_9"/>
    <property type="match status" value="2"/>
</dbReference>
<dbReference type="GO" id="GO:0000155">
    <property type="term" value="F:phosphorelay sensor kinase activity"/>
    <property type="evidence" value="ECO:0007669"/>
    <property type="project" value="InterPro"/>
</dbReference>
<dbReference type="InterPro" id="IPR035965">
    <property type="entry name" value="PAS-like_dom_sf"/>
</dbReference>
<dbReference type="EC" id="2.7.13.3" evidence="2"/>
<dbReference type="SMART" id="SM00388">
    <property type="entry name" value="HisKA"/>
    <property type="match status" value="1"/>
</dbReference>
<dbReference type="Pfam" id="PF00512">
    <property type="entry name" value="HisKA"/>
    <property type="match status" value="1"/>
</dbReference>
<dbReference type="NCBIfam" id="TIGR00229">
    <property type="entry name" value="sensory_box"/>
    <property type="match status" value="2"/>
</dbReference>
<dbReference type="PROSITE" id="PS50112">
    <property type="entry name" value="PAS"/>
    <property type="match status" value="2"/>
</dbReference>
<feature type="domain" description="PAS" evidence="7">
    <location>
        <begin position="522"/>
        <end position="592"/>
    </location>
</feature>
<dbReference type="SUPFAM" id="SSF55785">
    <property type="entry name" value="PYP-like sensor domain (PAS domain)"/>
    <property type="match status" value="3"/>
</dbReference>
<evidence type="ECO:0000256" key="4">
    <source>
        <dbReference type="PROSITE-ProRule" id="PRU00169"/>
    </source>
</evidence>